<dbReference type="Proteomes" id="UP000186351">
    <property type="component" value="Chromosome"/>
</dbReference>
<dbReference type="AlphaFoldDB" id="A0A1B1S6Q8"/>
<dbReference type="RefSeq" id="WP_068959874.1">
    <property type="nucleotide sequence ID" value="NZ_CAJTAP010000046.1"/>
</dbReference>
<reference evidence="3" key="1">
    <citation type="submission" date="2016-04" db="EMBL/GenBank/DDBJ databases">
        <title>Complete Genome Sequences of Twelve Strains of a Stable Defined Moderately Diverse Mouse Microbiota 2 (sDMDMm2).</title>
        <authorList>
            <person name="Uchimura Y."/>
            <person name="Wyss M."/>
            <person name="Brugiroux S."/>
            <person name="Limenitakis J.P."/>
            <person name="Stecher B."/>
            <person name="McCoy K.D."/>
            <person name="Macpherson A.J."/>
        </authorList>
    </citation>
    <scope>NUCLEOTIDE SEQUENCE [LARGE SCALE GENOMIC DNA]</scope>
    <source>
        <strain evidence="3">YL27</strain>
    </source>
</reference>
<evidence type="ECO:0000313" key="2">
    <source>
        <dbReference type="EMBL" id="ANU62477.1"/>
    </source>
</evidence>
<dbReference type="GeneID" id="65535436"/>
<organism evidence="2 3">
    <name type="scientific">Muribaculum intestinale</name>
    <dbReference type="NCBI Taxonomy" id="1796646"/>
    <lineage>
        <taxon>Bacteria</taxon>
        <taxon>Pseudomonadati</taxon>
        <taxon>Bacteroidota</taxon>
        <taxon>Bacteroidia</taxon>
        <taxon>Bacteroidales</taxon>
        <taxon>Muribaculaceae</taxon>
        <taxon>Muribaculum</taxon>
    </lineage>
</organism>
<evidence type="ECO:0000313" key="3">
    <source>
        <dbReference type="Proteomes" id="UP000186351"/>
    </source>
</evidence>
<sequence>MKRWQKILLVAFHAVMLVLFLFVVLNSLQLRWRLGYVLFWITALSGCAVYFIRGKKAVYNTISRIYAIGWMLLSVVGLIFTFLTFDAVYCETDKYIMKEPSEIIGFDSAILYEKKGLLEVEKQRYKFIHPKSFTPLDTIGAIVIYGDFDNGETTEDGVAILPLDDSFDKEKAKEYALNHNIEYGE</sequence>
<keyword evidence="1" id="KW-0472">Membrane</keyword>
<dbReference type="STRING" id="1796646.A4V02_01115"/>
<name>A0A1B1S6Q8_9BACT</name>
<accession>A0A1B1S6Q8</accession>
<proteinExistence type="predicted"/>
<accession>A0A1Z2XF38</accession>
<feature type="transmembrane region" description="Helical" evidence="1">
    <location>
        <begin position="7"/>
        <end position="28"/>
    </location>
</feature>
<dbReference type="EMBL" id="CP015402">
    <property type="protein sequence ID" value="ANU62477.1"/>
    <property type="molecule type" value="Genomic_DNA"/>
</dbReference>
<feature type="transmembrane region" description="Helical" evidence="1">
    <location>
        <begin position="34"/>
        <end position="53"/>
    </location>
</feature>
<protein>
    <submittedName>
        <fullName evidence="2">Uncharacterized protein</fullName>
    </submittedName>
</protein>
<gene>
    <name evidence="2" type="ORF">A4V02_01115</name>
</gene>
<feature type="transmembrane region" description="Helical" evidence="1">
    <location>
        <begin position="65"/>
        <end position="85"/>
    </location>
</feature>
<evidence type="ECO:0000256" key="1">
    <source>
        <dbReference type="SAM" id="Phobius"/>
    </source>
</evidence>
<dbReference type="OrthoDB" id="1098071at2"/>
<keyword evidence="1" id="KW-0812">Transmembrane</keyword>
<keyword evidence="1" id="KW-1133">Transmembrane helix</keyword>
<keyword evidence="3" id="KW-1185">Reference proteome</keyword>
<dbReference type="KEGG" id="pary:A4V02_01115"/>